<dbReference type="RefSeq" id="WP_183778813.1">
    <property type="nucleotide sequence ID" value="NZ_JACIBS010000001.1"/>
</dbReference>
<feature type="DNA-binding region" description="H-T-H motif" evidence="4">
    <location>
        <begin position="43"/>
        <end position="62"/>
    </location>
</feature>
<dbReference type="PANTHER" id="PTHR30055">
    <property type="entry name" value="HTH-TYPE TRANSCRIPTIONAL REGULATOR RUTR"/>
    <property type="match status" value="1"/>
</dbReference>
<keyword evidence="8" id="KW-1185">Reference proteome</keyword>
<dbReference type="Proteomes" id="UP000564573">
    <property type="component" value="Unassembled WGS sequence"/>
</dbReference>
<dbReference type="GO" id="GO:0000976">
    <property type="term" value="F:transcription cis-regulatory region binding"/>
    <property type="evidence" value="ECO:0007669"/>
    <property type="project" value="TreeGrafter"/>
</dbReference>
<comment type="caution">
    <text evidence="7">The sequence shown here is derived from an EMBL/GenBank/DDBJ whole genome shotgun (WGS) entry which is preliminary data.</text>
</comment>
<evidence type="ECO:0000256" key="4">
    <source>
        <dbReference type="PROSITE-ProRule" id="PRU00335"/>
    </source>
</evidence>
<keyword evidence="2 4" id="KW-0238">DNA-binding</keyword>
<dbReference type="InterPro" id="IPR023772">
    <property type="entry name" value="DNA-bd_HTH_TetR-type_CS"/>
</dbReference>
<dbReference type="GO" id="GO:0003700">
    <property type="term" value="F:DNA-binding transcription factor activity"/>
    <property type="evidence" value="ECO:0007669"/>
    <property type="project" value="TreeGrafter"/>
</dbReference>
<evidence type="ECO:0000256" key="3">
    <source>
        <dbReference type="ARBA" id="ARBA00023163"/>
    </source>
</evidence>
<protein>
    <submittedName>
        <fullName evidence="7">AcrR family transcriptional regulator</fullName>
    </submittedName>
</protein>
<dbReference type="PRINTS" id="PR00455">
    <property type="entry name" value="HTHTETR"/>
</dbReference>
<feature type="region of interest" description="Disordered" evidence="5">
    <location>
        <begin position="1"/>
        <end position="21"/>
    </location>
</feature>
<dbReference type="Pfam" id="PF17754">
    <property type="entry name" value="TetR_C_14"/>
    <property type="match status" value="1"/>
</dbReference>
<dbReference type="Pfam" id="PF00440">
    <property type="entry name" value="TetR_N"/>
    <property type="match status" value="1"/>
</dbReference>
<feature type="compositionally biased region" description="Basic and acidic residues" evidence="5">
    <location>
        <begin position="1"/>
        <end position="15"/>
    </location>
</feature>
<accession>A0A839XJ78</accession>
<name>A0A839XJ78_9PSEU</name>
<gene>
    <name evidence="7" type="ORF">FB384_000518</name>
</gene>
<sequence length="226" mass="25441">MSETNTHDDRPLPLRERKKRRTRHALSEAALHLFLERGFDAVTLDELVDTVEVSKRTFFRYFESKEAVATAAEHELWDTYLDELANASLTGPVLDVLHACLTAAVRSMDTEWERRFLATRGLIARTPQLRDHSDLASLLTQERIAEQLGDRLDGTATSDVRIRLLSEIAMAAWRTAARRWVRANRETAFRPAAEPEHGQAATTRADLIDSIDATYAALGDSLTLQA</sequence>
<evidence type="ECO:0000313" key="8">
    <source>
        <dbReference type="Proteomes" id="UP000564573"/>
    </source>
</evidence>
<dbReference type="AlphaFoldDB" id="A0A839XJ78"/>
<evidence type="ECO:0000256" key="2">
    <source>
        <dbReference type="ARBA" id="ARBA00023125"/>
    </source>
</evidence>
<dbReference type="EMBL" id="JACIBS010000001">
    <property type="protein sequence ID" value="MBB3661614.1"/>
    <property type="molecule type" value="Genomic_DNA"/>
</dbReference>
<dbReference type="PROSITE" id="PS01081">
    <property type="entry name" value="HTH_TETR_1"/>
    <property type="match status" value="1"/>
</dbReference>
<organism evidence="7 8">
    <name type="scientific">Prauserella sediminis</name>
    <dbReference type="NCBI Taxonomy" id="577680"/>
    <lineage>
        <taxon>Bacteria</taxon>
        <taxon>Bacillati</taxon>
        <taxon>Actinomycetota</taxon>
        <taxon>Actinomycetes</taxon>
        <taxon>Pseudonocardiales</taxon>
        <taxon>Pseudonocardiaceae</taxon>
        <taxon>Prauserella</taxon>
        <taxon>Prauserella salsuginis group</taxon>
    </lineage>
</organism>
<keyword evidence="1" id="KW-0805">Transcription regulation</keyword>
<feature type="domain" description="HTH tetR-type" evidence="6">
    <location>
        <begin position="20"/>
        <end position="80"/>
    </location>
</feature>
<proteinExistence type="predicted"/>
<dbReference type="Gene3D" id="1.10.357.10">
    <property type="entry name" value="Tetracycline Repressor, domain 2"/>
    <property type="match status" value="1"/>
</dbReference>
<evidence type="ECO:0000256" key="5">
    <source>
        <dbReference type="SAM" id="MobiDB-lite"/>
    </source>
</evidence>
<dbReference type="PANTHER" id="PTHR30055:SF238">
    <property type="entry name" value="MYCOFACTOCIN BIOSYNTHESIS TRANSCRIPTIONAL REGULATOR MFTR-RELATED"/>
    <property type="match status" value="1"/>
</dbReference>
<dbReference type="InterPro" id="IPR041347">
    <property type="entry name" value="MftR_C"/>
</dbReference>
<reference evidence="7 8" key="1">
    <citation type="submission" date="2020-08" db="EMBL/GenBank/DDBJ databases">
        <title>Sequencing the genomes of 1000 actinobacteria strains.</title>
        <authorList>
            <person name="Klenk H.-P."/>
        </authorList>
    </citation>
    <scope>NUCLEOTIDE SEQUENCE [LARGE SCALE GENOMIC DNA]</scope>
    <source>
        <strain evidence="7 8">DSM 45267</strain>
    </source>
</reference>
<dbReference type="InterPro" id="IPR009057">
    <property type="entry name" value="Homeodomain-like_sf"/>
</dbReference>
<evidence type="ECO:0000259" key="6">
    <source>
        <dbReference type="PROSITE" id="PS50977"/>
    </source>
</evidence>
<dbReference type="PROSITE" id="PS50977">
    <property type="entry name" value="HTH_TETR_2"/>
    <property type="match status" value="1"/>
</dbReference>
<keyword evidence="3" id="KW-0804">Transcription</keyword>
<dbReference type="InterPro" id="IPR001647">
    <property type="entry name" value="HTH_TetR"/>
</dbReference>
<dbReference type="InterPro" id="IPR050109">
    <property type="entry name" value="HTH-type_TetR-like_transc_reg"/>
</dbReference>
<evidence type="ECO:0000313" key="7">
    <source>
        <dbReference type="EMBL" id="MBB3661614.1"/>
    </source>
</evidence>
<dbReference type="SUPFAM" id="SSF46689">
    <property type="entry name" value="Homeodomain-like"/>
    <property type="match status" value="1"/>
</dbReference>
<evidence type="ECO:0000256" key="1">
    <source>
        <dbReference type="ARBA" id="ARBA00023015"/>
    </source>
</evidence>